<name>A0A0R3DLA6_9BRAD</name>
<organism evidence="1 2">
    <name type="scientific">Bradyrhizobium manausense</name>
    <dbReference type="NCBI Taxonomy" id="989370"/>
    <lineage>
        <taxon>Bacteria</taxon>
        <taxon>Pseudomonadati</taxon>
        <taxon>Pseudomonadota</taxon>
        <taxon>Alphaproteobacteria</taxon>
        <taxon>Hyphomicrobiales</taxon>
        <taxon>Nitrobacteraceae</taxon>
        <taxon>Bradyrhizobium</taxon>
    </lineage>
</organism>
<keyword evidence="2" id="KW-1185">Reference proteome</keyword>
<comment type="caution">
    <text evidence="1">The sequence shown here is derived from an EMBL/GenBank/DDBJ whole genome shotgun (WGS) entry which is preliminary data.</text>
</comment>
<reference evidence="1 2" key="1">
    <citation type="submission" date="2015-09" db="EMBL/GenBank/DDBJ databases">
        <title>Draft Genome Sequence of Bradyrhizobium manausense Strain BR 3351T, a Novel Symbiotic Nitrogen-Fixing Alphaproteobacterium Isolated from Brazilian Amazon Rain Forest.</title>
        <authorList>
            <person name="De Araujo J.L."/>
            <person name="Zilli J.E."/>
        </authorList>
    </citation>
    <scope>NUCLEOTIDE SEQUENCE [LARGE SCALE GENOMIC DNA]</scope>
    <source>
        <strain evidence="1 2">BR3351</strain>
    </source>
</reference>
<dbReference type="AlphaFoldDB" id="A0A0R3DLA6"/>
<dbReference type="RefSeq" id="WP_057751365.1">
    <property type="nucleotide sequence ID" value="NZ_LJYG01000094.1"/>
</dbReference>
<evidence type="ECO:0000313" key="2">
    <source>
        <dbReference type="Proteomes" id="UP000051936"/>
    </source>
</evidence>
<dbReference type="Proteomes" id="UP000051936">
    <property type="component" value="Unassembled WGS sequence"/>
</dbReference>
<protein>
    <submittedName>
        <fullName evidence="1">Uncharacterized protein</fullName>
    </submittedName>
</protein>
<dbReference type="EMBL" id="LJYG01000094">
    <property type="protein sequence ID" value="KRQ08348.1"/>
    <property type="molecule type" value="Genomic_DNA"/>
</dbReference>
<accession>A0A0R3DLA6</accession>
<gene>
    <name evidence="1" type="ORF">AOQ71_22970</name>
</gene>
<proteinExistence type="predicted"/>
<sequence>MPGNKNGPQASRHRSRVNSACVANVRGHAGKLMIGGANHFGPSRVCCLSSKAAPGIHGYLALRKQDRMETP</sequence>
<dbReference type="STRING" id="989370.AOQ71_22970"/>
<evidence type="ECO:0000313" key="1">
    <source>
        <dbReference type="EMBL" id="KRQ08348.1"/>
    </source>
</evidence>